<dbReference type="AlphaFoldDB" id="A0A120FMK7"/>
<dbReference type="Gene3D" id="6.10.250.730">
    <property type="match status" value="1"/>
</dbReference>
<accession>A0A120FMK7</accession>
<protein>
    <recommendedName>
        <fullName evidence="3">DUF982 domain-containing protein</fullName>
    </recommendedName>
</protein>
<gene>
    <name evidence="1" type="ORF">AS026_02900</name>
</gene>
<dbReference type="RefSeq" id="WP_062369889.1">
    <property type="nucleotide sequence ID" value="NZ_LNCD01000063.1"/>
</dbReference>
<evidence type="ECO:0000313" key="1">
    <source>
        <dbReference type="EMBL" id="KWV53977.1"/>
    </source>
</evidence>
<evidence type="ECO:0000313" key="2">
    <source>
        <dbReference type="Proteomes" id="UP000068164"/>
    </source>
</evidence>
<name>A0A120FMK7_9HYPH</name>
<dbReference type="Pfam" id="PF06169">
    <property type="entry name" value="DUF982"/>
    <property type="match status" value="1"/>
</dbReference>
<dbReference type="EMBL" id="LNCD01000063">
    <property type="protein sequence ID" value="KWV53977.1"/>
    <property type="molecule type" value="Genomic_DNA"/>
</dbReference>
<sequence>MNWHRSDNFAPLILVFHGQQKYRQIRSLRQMAEVLIAAWPSFDGEEYLTAAKICLDAHLGTCSVNEARIALIRAAAEANIPVITVVPAICDEQSSIVEGGASLVKGVHSA</sequence>
<dbReference type="Proteomes" id="UP000068164">
    <property type="component" value="Unassembled WGS sequence"/>
</dbReference>
<reference evidence="1 2" key="1">
    <citation type="submission" date="2015-11" db="EMBL/GenBank/DDBJ databases">
        <title>Draft Genome Sequence of the Strain BR 10423 (Rhizobium sp.) isolated from nodules of Mimosa pudica.</title>
        <authorList>
            <person name="Barauna A.C."/>
            <person name="Zilli J.E."/>
            <person name="Simoes-Araujo J.L."/>
            <person name="Reis V.M."/>
            <person name="James E.K."/>
            <person name="Reis F.B.Jr."/>
            <person name="Rouws L.F."/>
            <person name="Passos S.R."/>
            <person name="Gois S.R."/>
        </authorList>
    </citation>
    <scope>NUCLEOTIDE SEQUENCE [LARGE SCALE GENOMIC DNA]</scope>
    <source>
        <strain evidence="1 2">BR10423</strain>
    </source>
</reference>
<keyword evidence="2" id="KW-1185">Reference proteome</keyword>
<proteinExistence type="predicted"/>
<dbReference type="OrthoDB" id="8455244at2"/>
<organism evidence="1 2">
    <name type="scientific">Rhizobium altiplani</name>
    <dbReference type="NCBI Taxonomy" id="1864509"/>
    <lineage>
        <taxon>Bacteria</taxon>
        <taxon>Pseudomonadati</taxon>
        <taxon>Pseudomonadota</taxon>
        <taxon>Alphaproteobacteria</taxon>
        <taxon>Hyphomicrobiales</taxon>
        <taxon>Rhizobiaceae</taxon>
        <taxon>Rhizobium/Agrobacterium group</taxon>
        <taxon>Rhizobium</taxon>
    </lineage>
</organism>
<dbReference type="InterPro" id="IPR010385">
    <property type="entry name" value="DUF982"/>
</dbReference>
<evidence type="ECO:0008006" key="3">
    <source>
        <dbReference type="Google" id="ProtNLM"/>
    </source>
</evidence>
<comment type="caution">
    <text evidence="1">The sequence shown here is derived from an EMBL/GenBank/DDBJ whole genome shotgun (WGS) entry which is preliminary data.</text>
</comment>